<evidence type="ECO:0000313" key="2">
    <source>
        <dbReference type="Proteomes" id="UP000232323"/>
    </source>
</evidence>
<name>A0A250XFG6_9CHLO</name>
<dbReference type="OrthoDB" id="544697at2759"/>
<comment type="caution">
    <text evidence="1">The sequence shown here is derived from an EMBL/GenBank/DDBJ whole genome shotgun (WGS) entry which is preliminary data.</text>
</comment>
<dbReference type="Proteomes" id="UP000232323">
    <property type="component" value="Unassembled WGS sequence"/>
</dbReference>
<dbReference type="EMBL" id="BEGY01000071">
    <property type="protein sequence ID" value="GAX81815.1"/>
    <property type="molecule type" value="Genomic_DNA"/>
</dbReference>
<dbReference type="AlphaFoldDB" id="A0A250XFG6"/>
<gene>
    <name evidence="1" type="ORF">CEUSTIGMA_g9243.t1</name>
</gene>
<keyword evidence="2" id="KW-1185">Reference proteome</keyword>
<evidence type="ECO:0008006" key="3">
    <source>
        <dbReference type="Google" id="ProtNLM"/>
    </source>
</evidence>
<accession>A0A250XFG6</accession>
<evidence type="ECO:0000313" key="1">
    <source>
        <dbReference type="EMBL" id="GAX81815.1"/>
    </source>
</evidence>
<proteinExistence type="predicted"/>
<reference evidence="1 2" key="1">
    <citation type="submission" date="2017-08" db="EMBL/GenBank/DDBJ databases">
        <title>Acidophilic green algal genome provides insights into adaptation to an acidic environment.</title>
        <authorList>
            <person name="Hirooka S."/>
            <person name="Hirose Y."/>
            <person name="Kanesaki Y."/>
            <person name="Higuchi S."/>
            <person name="Fujiwara T."/>
            <person name="Onuma R."/>
            <person name="Era A."/>
            <person name="Ohbayashi R."/>
            <person name="Uzuka A."/>
            <person name="Nozaki H."/>
            <person name="Yoshikawa H."/>
            <person name="Miyagishima S.Y."/>
        </authorList>
    </citation>
    <scope>NUCLEOTIDE SEQUENCE [LARGE SCALE GENOMIC DNA]</scope>
    <source>
        <strain evidence="1 2">NIES-2499</strain>
    </source>
</reference>
<organism evidence="1 2">
    <name type="scientific">Chlamydomonas eustigma</name>
    <dbReference type="NCBI Taxonomy" id="1157962"/>
    <lineage>
        <taxon>Eukaryota</taxon>
        <taxon>Viridiplantae</taxon>
        <taxon>Chlorophyta</taxon>
        <taxon>core chlorophytes</taxon>
        <taxon>Chlorophyceae</taxon>
        <taxon>CS clade</taxon>
        <taxon>Chlamydomonadales</taxon>
        <taxon>Chlamydomonadaceae</taxon>
        <taxon>Chlamydomonas</taxon>
    </lineage>
</organism>
<protein>
    <recommendedName>
        <fullName evidence="3">Gamma-glutamylcyclotransferase</fullName>
    </recommendedName>
</protein>
<sequence length="452" mass="48942">MQHSAEEPNAPGAPNHVLIIPVLHEASVQPSASCSSSSLNEESINKNSTAAARTAECQTTVKGSWLRNNTVLKACALLAALLIIAGVESLIEQARGSNNRHSPYFNFRSNMEPAVHLSKKRDEGHNGATSAHYYIFGYGSLMSTASTEKTNCNLMGINEGALDAVFHIAELTVTEAMKSYHLVHTAENGNKQLYGRAAAFRTVDISKQKASSLSQSFKETCQVQRPSVVRINGLRRGFNTAYGGIGAQDPSWDKGSAFSPGVTFLGAYEEAGSNITGLVYEVTAEEYAATIRRERGYDAVEVEMADVTVLGGAKIPATAKVIFFATKPASLGSASPTSPIPFSYIDIFLGGAYELQQTFNLSGPGYLERSCGLYSSFLEETIKTTYGWTYMVNDRMAPSRAFSQSPYSMVVDSYLWEHLDRKILAGVRYPGQAFPPNLHATVQELQAKSSGH</sequence>